<evidence type="ECO:0000256" key="1">
    <source>
        <dbReference type="SAM" id="Phobius"/>
    </source>
</evidence>
<accession>A0A3L7A8D1</accession>
<feature type="transmembrane region" description="Helical" evidence="1">
    <location>
        <begin position="21"/>
        <end position="46"/>
    </location>
</feature>
<gene>
    <name evidence="2" type="ORF">D9V32_06960</name>
</gene>
<evidence type="ECO:0000313" key="2">
    <source>
        <dbReference type="EMBL" id="RLP76579.1"/>
    </source>
</evidence>
<keyword evidence="3" id="KW-1185">Reference proteome</keyword>
<dbReference type="Proteomes" id="UP000272503">
    <property type="component" value="Unassembled WGS sequence"/>
</dbReference>
<sequence length="169" mass="17145">MNAHAGWRRTVNPGEDMSLTRLIAATLISAVFGAAIGAAVFGAAIGVDLMASPGVGGFLAWALFGGVLVGSVTGFCAFLSGYIAWTMLRNVKRSLRIALTAGISALVGTSVVAIAELQLSPVNPMTLPALAGALILCVASVGAVTQGERCDRMVAQNMTGRAALGLSRV</sequence>
<dbReference type="AlphaFoldDB" id="A0A3L7A8D1"/>
<name>A0A3L7A8D1_9MICO</name>
<dbReference type="EMBL" id="RCUX01000004">
    <property type="protein sequence ID" value="RLP76579.1"/>
    <property type="molecule type" value="Genomic_DNA"/>
</dbReference>
<protein>
    <submittedName>
        <fullName evidence="2">Uncharacterized protein</fullName>
    </submittedName>
</protein>
<feature type="transmembrane region" description="Helical" evidence="1">
    <location>
        <begin position="125"/>
        <end position="144"/>
    </location>
</feature>
<proteinExistence type="predicted"/>
<keyword evidence="1" id="KW-1133">Transmembrane helix</keyword>
<organism evidence="2 3">
    <name type="scientific">Mycetocola tolaasinivorans</name>
    <dbReference type="NCBI Taxonomy" id="76635"/>
    <lineage>
        <taxon>Bacteria</taxon>
        <taxon>Bacillati</taxon>
        <taxon>Actinomycetota</taxon>
        <taxon>Actinomycetes</taxon>
        <taxon>Micrococcales</taxon>
        <taxon>Microbacteriaceae</taxon>
        <taxon>Mycetocola</taxon>
    </lineage>
</organism>
<comment type="caution">
    <text evidence="2">The sequence shown here is derived from an EMBL/GenBank/DDBJ whole genome shotgun (WGS) entry which is preliminary data.</text>
</comment>
<feature type="transmembrane region" description="Helical" evidence="1">
    <location>
        <begin position="97"/>
        <end position="119"/>
    </location>
</feature>
<evidence type="ECO:0000313" key="3">
    <source>
        <dbReference type="Proteomes" id="UP000272503"/>
    </source>
</evidence>
<reference evidence="2 3" key="1">
    <citation type="submission" date="2018-10" db="EMBL/GenBank/DDBJ databases">
        <authorList>
            <person name="Li J."/>
        </authorList>
    </citation>
    <scope>NUCLEOTIDE SEQUENCE [LARGE SCALE GENOMIC DNA]</scope>
    <source>
        <strain evidence="2 3">IF 016277</strain>
    </source>
</reference>
<keyword evidence="1" id="KW-0812">Transmembrane</keyword>
<keyword evidence="1" id="KW-0472">Membrane</keyword>
<feature type="transmembrane region" description="Helical" evidence="1">
    <location>
        <begin position="58"/>
        <end position="85"/>
    </location>
</feature>